<dbReference type="AlphaFoldDB" id="A0A2V3TXK0"/>
<dbReference type="EMBL" id="QJJK01000013">
    <property type="protein sequence ID" value="PXW53582.1"/>
    <property type="molecule type" value="Genomic_DNA"/>
</dbReference>
<feature type="chain" id="PRO_5016151651" evidence="2">
    <location>
        <begin position="26"/>
        <end position="340"/>
    </location>
</feature>
<dbReference type="PIRSF" id="PIRSF002825">
    <property type="entry name" value="CfbpA"/>
    <property type="match status" value="1"/>
</dbReference>
<proteinExistence type="predicted"/>
<evidence type="ECO:0000256" key="2">
    <source>
        <dbReference type="SAM" id="SignalP"/>
    </source>
</evidence>
<dbReference type="SUPFAM" id="SSF53850">
    <property type="entry name" value="Periplasmic binding protein-like II"/>
    <property type="match status" value="1"/>
</dbReference>
<keyword evidence="1 2" id="KW-0732">Signal</keyword>
<dbReference type="PANTHER" id="PTHR30006:SF2">
    <property type="entry name" value="ABC TRANSPORTER SUBSTRATE-BINDING PROTEIN"/>
    <property type="match status" value="1"/>
</dbReference>
<comment type="caution">
    <text evidence="3">The sequence shown here is derived from an EMBL/GenBank/DDBJ whole genome shotgun (WGS) entry which is preliminary data.</text>
</comment>
<evidence type="ECO:0000256" key="1">
    <source>
        <dbReference type="ARBA" id="ARBA00022729"/>
    </source>
</evidence>
<feature type="signal peptide" evidence="2">
    <location>
        <begin position="1"/>
        <end position="25"/>
    </location>
</feature>
<dbReference type="GO" id="GO:0030288">
    <property type="term" value="C:outer membrane-bounded periplasmic space"/>
    <property type="evidence" value="ECO:0007669"/>
    <property type="project" value="TreeGrafter"/>
</dbReference>
<evidence type="ECO:0000313" key="3">
    <source>
        <dbReference type="EMBL" id="PXW53582.1"/>
    </source>
</evidence>
<reference evidence="3 4" key="1">
    <citation type="submission" date="2018-05" db="EMBL/GenBank/DDBJ databases">
        <title>Genomic Encyclopedia of Type Strains, Phase IV (KMG-IV): sequencing the most valuable type-strain genomes for metagenomic binning, comparative biology and taxonomic classification.</title>
        <authorList>
            <person name="Goeker M."/>
        </authorList>
    </citation>
    <scope>NUCLEOTIDE SEQUENCE [LARGE SCALE GENOMIC DNA]</scope>
    <source>
        <strain evidence="3 4">DSM 6462</strain>
    </source>
</reference>
<dbReference type="GO" id="GO:0030976">
    <property type="term" value="F:thiamine pyrophosphate binding"/>
    <property type="evidence" value="ECO:0007669"/>
    <property type="project" value="TreeGrafter"/>
</dbReference>
<dbReference type="OrthoDB" id="9766989at2"/>
<dbReference type="CDD" id="cd13544">
    <property type="entry name" value="PBP2_Fbp_like_1"/>
    <property type="match status" value="1"/>
</dbReference>
<sequence length="340" mass="36930">MRLNRRQFAGSLVGASLLPSFGAQAQAKKLTAYMGPPEPTCAALVEAFQKSSGVSTTFLRLSAGEAVNRIRAERARPQASVLYGIGLPSMMTLKSEGLLQPYKPKGVADIPAKYVDPEGYWTGIDVDFIGFASNQTFLKEKGLKAPTSWEDLTKPEFAGQICIGSPATSGTGYMFLATVLQLMGEEKGWDYIKRFDANVSQYTRSGIGPTQLVGRGEVGLGILFAHDILGSIHKGFPMEMSLPREGTGYDLFCAVMLKDAPEPDAAKEFLDWAVTPASQETLAASEYFDMPTNKNAKVSDLVKPFVNAKLIDFDFNWAGSADTRKAIIARFQNDILAGRK</sequence>
<dbReference type="Proteomes" id="UP000248021">
    <property type="component" value="Unassembled WGS sequence"/>
</dbReference>
<dbReference type="InterPro" id="IPR026045">
    <property type="entry name" value="Ferric-bd"/>
</dbReference>
<protein>
    <submittedName>
        <fullName evidence="3">Iron(III) transport system substrate-binding protein</fullName>
    </submittedName>
</protein>
<dbReference type="GO" id="GO:0030975">
    <property type="term" value="F:thiamine binding"/>
    <property type="evidence" value="ECO:0007669"/>
    <property type="project" value="TreeGrafter"/>
</dbReference>
<evidence type="ECO:0000313" key="4">
    <source>
        <dbReference type="Proteomes" id="UP000248021"/>
    </source>
</evidence>
<dbReference type="Gene3D" id="3.40.190.10">
    <property type="entry name" value="Periplasmic binding protein-like II"/>
    <property type="match status" value="2"/>
</dbReference>
<keyword evidence="4" id="KW-1185">Reference proteome</keyword>
<gene>
    <name evidence="3" type="ORF">C7450_11370</name>
</gene>
<accession>A0A2V3TXK0</accession>
<dbReference type="GO" id="GO:0015888">
    <property type="term" value="P:thiamine transport"/>
    <property type="evidence" value="ECO:0007669"/>
    <property type="project" value="TreeGrafter"/>
</dbReference>
<organism evidence="3 4">
    <name type="scientific">Chelatococcus asaccharovorans</name>
    <dbReference type="NCBI Taxonomy" id="28210"/>
    <lineage>
        <taxon>Bacteria</taxon>
        <taxon>Pseudomonadati</taxon>
        <taxon>Pseudomonadota</taxon>
        <taxon>Alphaproteobacteria</taxon>
        <taxon>Hyphomicrobiales</taxon>
        <taxon>Chelatococcaceae</taxon>
        <taxon>Chelatococcus</taxon>
    </lineage>
</organism>
<dbReference type="PANTHER" id="PTHR30006">
    <property type="entry name" value="THIAMINE-BINDING PERIPLASMIC PROTEIN-RELATED"/>
    <property type="match status" value="1"/>
</dbReference>
<dbReference type="RefSeq" id="WP_110377550.1">
    <property type="nucleotide sequence ID" value="NZ_JAHBRY010000001.1"/>
</dbReference>
<name>A0A2V3TXK0_9HYPH</name>
<dbReference type="Pfam" id="PF13343">
    <property type="entry name" value="SBP_bac_6"/>
    <property type="match status" value="1"/>
</dbReference>